<proteinExistence type="predicted"/>
<dbReference type="EMBL" id="FOCL01000002">
    <property type="protein sequence ID" value="SEN04379.1"/>
    <property type="molecule type" value="Genomic_DNA"/>
</dbReference>
<reference evidence="2" key="1">
    <citation type="submission" date="2016-10" db="EMBL/GenBank/DDBJ databases">
        <authorList>
            <person name="Varghese N."/>
            <person name="Submissions S."/>
        </authorList>
    </citation>
    <scope>NUCLEOTIDE SEQUENCE [LARGE SCALE GENOMIC DNA]</scope>
    <source>
        <strain evidence="2">Gh-48</strain>
    </source>
</reference>
<evidence type="ECO:0000313" key="2">
    <source>
        <dbReference type="Proteomes" id="UP000198942"/>
    </source>
</evidence>
<keyword evidence="2" id="KW-1185">Reference proteome</keyword>
<protein>
    <submittedName>
        <fullName evidence="1">Uncharacterized protein</fullName>
    </submittedName>
</protein>
<evidence type="ECO:0000313" key="1">
    <source>
        <dbReference type="EMBL" id="SEN04379.1"/>
    </source>
</evidence>
<accession>A0A1H8DAU3</accession>
<dbReference type="Proteomes" id="UP000198942">
    <property type="component" value="Unassembled WGS sequence"/>
</dbReference>
<gene>
    <name evidence="1" type="ORF">SAMN05192574_102278</name>
</gene>
<sequence>MKNLTRIYTNPLVNNTPGFQDVRNLVQGVIASKGQKGRVLLVTGQKQQTEIVEKLVNGKFSKTKPTPFPGTKVFTVHQAINSIRSVEQEAFVSLGLSSDELLALESEINSDFMIVAPWYDGSVDKWAKITGAIAYPAQTVATPYPPVSCLLEQALLNLQSIGDEASHPGDRSLIKTVFTVVLENNISTNADEMEAYLFAKSGWSKRKIDKVLDILNTLKSGGQTRDALLDNRPQMYDRWQKACEPDTTLAHKIKK</sequence>
<organism evidence="1 2">
    <name type="scientific">Mucilaginibacter gossypiicola</name>
    <dbReference type="NCBI Taxonomy" id="551995"/>
    <lineage>
        <taxon>Bacteria</taxon>
        <taxon>Pseudomonadati</taxon>
        <taxon>Bacteroidota</taxon>
        <taxon>Sphingobacteriia</taxon>
        <taxon>Sphingobacteriales</taxon>
        <taxon>Sphingobacteriaceae</taxon>
        <taxon>Mucilaginibacter</taxon>
    </lineage>
</organism>
<dbReference type="InterPro" id="IPR037210">
    <property type="entry name" value="YoaC-like_sf"/>
</dbReference>
<dbReference type="OrthoDB" id="986850at2"/>
<dbReference type="AlphaFoldDB" id="A0A1H8DAU3"/>
<dbReference type="Gene3D" id="1.20.1290.30">
    <property type="match status" value="1"/>
</dbReference>
<name>A0A1H8DAU3_9SPHI</name>
<dbReference type="RefSeq" id="WP_091209330.1">
    <property type="nucleotide sequence ID" value="NZ_FOCL01000002.1"/>
</dbReference>